<sequence>MNNFDKIRRHSSLGNKKSDNSILKLEENDFDLLDVVPFVKNVEKVYKLDPIDGKIVLENITKVIKKRNDIVNSLTDIKNAASHQGNVSNSNNVDFINEPKYIVGNFDNHKLIRKKRHLNTDLQVYDYTNLEKDSFKDRLRNGWENLFRSKIMKSSSCETTESTSSKPTTRETITESYSDTQETKPENENQINGQVTTPNPFNNRGDVGSEIGMYLSGRLSEILLKEIFDRLPNLSKLKNDLGIGHNSKNITSDKCFPQKPMNNLISPLKGKKSMNNFNLMISNKKCREKCYDVPPVFKLYYKYLMEVNSFRKEQKYNRFRSTDISIVFKSNFSKDVCPDNCKNDETYIQEDSIHENNKNTKEIQEIDELNNNPENIQTIDKADVSKTKKKIFDGKYRNKEKSAEINQSNMNIRNKKTLLNIPKDIFHNFMSSKEEKAYPAYNEYSKNLQSSMDSEKKMSDKDIYLKQIHPDSFNNEKVKAFKGKLNNIIYADTPHFETPVGKKQDTMLHSDLNHFDVENNENTNDEEDGYEFPSFHMDIAYDDYYIV</sequence>
<gene>
    <name evidence="2" type="ORF">g.14450</name>
</gene>
<proteinExistence type="predicted"/>
<accession>A0A1B6C975</accession>
<feature type="compositionally biased region" description="Polar residues" evidence="1">
    <location>
        <begin position="188"/>
        <end position="202"/>
    </location>
</feature>
<evidence type="ECO:0000256" key="1">
    <source>
        <dbReference type="SAM" id="MobiDB-lite"/>
    </source>
</evidence>
<protein>
    <submittedName>
        <fullName evidence="2">Uncharacterized protein</fullName>
    </submittedName>
</protein>
<feature type="region of interest" description="Disordered" evidence="1">
    <location>
        <begin position="154"/>
        <end position="203"/>
    </location>
</feature>
<dbReference type="EMBL" id="GEDC01027251">
    <property type="protein sequence ID" value="JAS10047.1"/>
    <property type="molecule type" value="Transcribed_RNA"/>
</dbReference>
<evidence type="ECO:0000313" key="2">
    <source>
        <dbReference type="EMBL" id="JAS10047.1"/>
    </source>
</evidence>
<reference evidence="2" key="1">
    <citation type="submission" date="2015-12" db="EMBL/GenBank/DDBJ databases">
        <title>De novo transcriptome assembly of four potential Pierce s Disease insect vectors from Arizona vineyards.</title>
        <authorList>
            <person name="Tassone E.E."/>
        </authorList>
    </citation>
    <scope>NUCLEOTIDE SEQUENCE</scope>
</reference>
<name>A0A1B6C975_9HEMI</name>
<feature type="compositionally biased region" description="Low complexity" evidence="1">
    <location>
        <begin position="154"/>
        <end position="167"/>
    </location>
</feature>
<organism evidence="2">
    <name type="scientific">Clastoptera arizonana</name>
    <name type="common">Arizona spittle bug</name>
    <dbReference type="NCBI Taxonomy" id="38151"/>
    <lineage>
        <taxon>Eukaryota</taxon>
        <taxon>Metazoa</taxon>
        <taxon>Ecdysozoa</taxon>
        <taxon>Arthropoda</taxon>
        <taxon>Hexapoda</taxon>
        <taxon>Insecta</taxon>
        <taxon>Pterygota</taxon>
        <taxon>Neoptera</taxon>
        <taxon>Paraneoptera</taxon>
        <taxon>Hemiptera</taxon>
        <taxon>Auchenorrhyncha</taxon>
        <taxon>Cercopoidea</taxon>
        <taxon>Clastopteridae</taxon>
        <taxon>Clastoptera</taxon>
    </lineage>
</organism>
<dbReference type="AlphaFoldDB" id="A0A1B6C975"/>